<reference evidence="1 2" key="1">
    <citation type="submission" date="2023-09" db="EMBL/GenBank/DDBJ databases">
        <title>Novel taxa isolated from Blanes Bay.</title>
        <authorList>
            <person name="Rey-Velasco X."/>
            <person name="Lucena T."/>
        </authorList>
    </citation>
    <scope>NUCLEOTIDE SEQUENCE [LARGE SCALE GENOMIC DNA]</scope>
    <source>
        <strain evidence="1 2">S334</strain>
    </source>
</reference>
<dbReference type="EMBL" id="JAVTTP010000001">
    <property type="protein sequence ID" value="MDT7827865.1"/>
    <property type="molecule type" value="Genomic_DNA"/>
</dbReference>
<dbReference type="PRINTS" id="PR00119">
    <property type="entry name" value="CATATPASE"/>
</dbReference>
<proteinExistence type="predicted"/>
<dbReference type="NCBIfam" id="TIGR01484">
    <property type="entry name" value="HAD-SF-IIB"/>
    <property type="match status" value="1"/>
</dbReference>
<dbReference type="Pfam" id="PF08282">
    <property type="entry name" value="Hydrolase_3"/>
    <property type="match status" value="1"/>
</dbReference>
<dbReference type="EC" id="3.1.3.-" evidence="1"/>
<comment type="caution">
    <text evidence="1">The sequence shown here is derived from an EMBL/GenBank/DDBJ whole genome shotgun (WGS) entry which is preliminary data.</text>
</comment>
<dbReference type="SFLD" id="SFLDS00003">
    <property type="entry name" value="Haloacid_Dehalogenase"/>
    <property type="match status" value="1"/>
</dbReference>
<dbReference type="Proteomes" id="UP001250656">
    <property type="component" value="Unassembled WGS sequence"/>
</dbReference>
<dbReference type="PANTHER" id="PTHR10000">
    <property type="entry name" value="PHOSPHOSERINE PHOSPHATASE"/>
    <property type="match status" value="1"/>
</dbReference>
<accession>A0ABU3L2K5</accession>
<evidence type="ECO:0000313" key="1">
    <source>
        <dbReference type="EMBL" id="MDT7827865.1"/>
    </source>
</evidence>
<dbReference type="SFLD" id="SFLDG01140">
    <property type="entry name" value="C2.B:_Phosphomannomutase_and_P"/>
    <property type="match status" value="1"/>
</dbReference>
<evidence type="ECO:0000313" key="2">
    <source>
        <dbReference type="Proteomes" id="UP001250656"/>
    </source>
</evidence>
<keyword evidence="2" id="KW-1185">Reference proteome</keyword>
<dbReference type="SUPFAM" id="SSF56784">
    <property type="entry name" value="HAD-like"/>
    <property type="match status" value="1"/>
</dbReference>
<dbReference type="PANTHER" id="PTHR10000:SF8">
    <property type="entry name" value="HAD SUPERFAMILY HYDROLASE-LIKE, TYPE 3"/>
    <property type="match status" value="1"/>
</dbReference>
<dbReference type="RefSeq" id="WP_314012979.1">
    <property type="nucleotide sequence ID" value="NZ_JAVTTP010000001.1"/>
</dbReference>
<gene>
    <name evidence="1" type="ORF">RQM65_04210</name>
</gene>
<dbReference type="InterPro" id="IPR023214">
    <property type="entry name" value="HAD_sf"/>
</dbReference>
<dbReference type="InterPro" id="IPR036412">
    <property type="entry name" value="HAD-like_sf"/>
</dbReference>
<dbReference type="Gene3D" id="3.40.50.1000">
    <property type="entry name" value="HAD superfamily/HAD-like"/>
    <property type="match status" value="1"/>
</dbReference>
<dbReference type="GO" id="GO:0016787">
    <property type="term" value="F:hydrolase activity"/>
    <property type="evidence" value="ECO:0007669"/>
    <property type="project" value="UniProtKB-KW"/>
</dbReference>
<protein>
    <submittedName>
        <fullName evidence="1">Cof-type HAD-IIB family hydrolase</fullName>
        <ecNumber evidence="1">3.1.3.-</ecNumber>
    </submittedName>
</protein>
<sequence length="270" mass="30408">MKYKMLCADLDGTLLSTKSDVSDVTISEIGRLRDKMRIILVSARMPRAMRYLQRRLNIQDQPMVSYNGALVLHGDVEISSALINMPHLWKIYDLAESQFTKLGLYQSDEWYVEENTARVRKEIRHTQATPVFRNTPDTLRDWEERNVGAHKVMLMGTKITSDKLYPQLEKELGEQVHLYRSNDTLIEISPKSVSKLSAIKSLLKPGETLSDVIAFGDNYNDIDMLKHCGFGVAVGNARPEVKAAADIVALPNVHDGVAHFIKSGLLTPNL</sequence>
<dbReference type="Gene3D" id="3.30.1240.10">
    <property type="match status" value="1"/>
</dbReference>
<dbReference type="NCBIfam" id="TIGR00099">
    <property type="entry name" value="Cof-subfamily"/>
    <property type="match status" value="1"/>
</dbReference>
<dbReference type="InterPro" id="IPR000150">
    <property type="entry name" value="Cof"/>
</dbReference>
<name>A0ABU3L2K5_9FLAO</name>
<dbReference type="CDD" id="cd07516">
    <property type="entry name" value="HAD_Pase"/>
    <property type="match status" value="1"/>
</dbReference>
<keyword evidence="1" id="KW-0378">Hydrolase</keyword>
<dbReference type="InterPro" id="IPR006379">
    <property type="entry name" value="HAD-SF_hydro_IIB"/>
</dbReference>
<organism evidence="1 2">
    <name type="scientific">Pricia mediterranea</name>
    <dbReference type="NCBI Taxonomy" id="3076079"/>
    <lineage>
        <taxon>Bacteria</taxon>
        <taxon>Pseudomonadati</taxon>
        <taxon>Bacteroidota</taxon>
        <taxon>Flavobacteriia</taxon>
        <taxon>Flavobacteriales</taxon>
        <taxon>Flavobacteriaceae</taxon>
        <taxon>Pricia</taxon>
    </lineage>
</organism>